<evidence type="ECO:0000256" key="1">
    <source>
        <dbReference type="SAM" id="Phobius"/>
    </source>
</evidence>
<evidence type="ECO:0000313" key="2">
    <source>
        <dbReference type="EMBL" id="CEK59039.1"/>
    </source>
</evidence>
<organism evidence="2">
    <name type="scientific">Arion vulgaris</name>
    <dbReference type="NCBI Taxonomy" id="1028688"/>
    <lineage>
        <taxon>Eukaryota</taxon>
        <taxon>Metazoa</taxon>
        <taxon>Spiralia</taxon>
        <taxon>Lophotrochozoa</taxon>
        <taxon>Mollusca</taxon>
        <taxon>Gastropoda</taxon>
        <taxon>Heterobranchia</taxon>
        <taxon>Euthyneura</taxon>
        <taxon>Panpulmonata</taxon>
        <taxon>Eupulmonata</taxon>
        <taxon>Stylommatophora</taxon>
        <taxon>Helicina</taxon>
        <taxon>Arionoidea</taxon>
        <taxon>Arionidae</taxon>
        <taxon>Arion</taxon>
    </lineage>
</organism>
<dbReference type="AlphaFoldDB" id="A0A0B6YRZ9"/>
<keyword evidence="1" id="KW-0812">Transmembrane</keyword>
<accession>A0A0B6YRZ9</accession>
<sequence>MMDIMYHLLYQNNIKHININSSIIISSTIVTSSPFSFATSATLLYHLLHSALLH</sequence>
<protein>
    <submittedName>
        <fullName evidence="2">Uncharacterized protein</fullName>
    </submittedName>
</protein>
<proteinExistence type="predicted"/>
<dbReference type="EMBL" id="HACG01012174">
    <property type="protein sequence ID" value="CEK59039.1"/>
    <property type="molecule type" value="Transcribed_RNA"/>
</dbReference>
<keyword evidence="1" id="KW-1133">Transmembrane helix</keyword>
<gene>
    <name evidence="2" type="primary">ORF34995</name>
</gene>
<reference evidence="2" key="1">
    <citation type="submission" date="2014-12" db="EMBL/GenBank/DDBJ databases">
        <title>Insight into the proteome of Arion vulgaris.</title>
        <authorList>
            <person name="Aradska J."/>
            <person name="Bulat T."/>
            <person name="Smidak R."/>
            <person name="Sarate P."/>
            <person name="Gangsoo J."/>
            <person name="Sialana F."/>
            <person name="Bilban M."/>
            <person name="Lubec G."/>
        </authorList>
    </citation>
    <scope>NUCLEOTIDE SEQUENCE</scope>
    <source>
        <tissue evidence="2">Skin</tissue>
    </source>
</reference>
<keyword evidence="1" id="KW-0472">Membrane</keyword>
<name>A0A0B6YRZ9_9EUPU</name>
<feature type="transmembrane region" description="Helical" evidence="1">
    <location>
        <begin position="21"/>
        <end position="48"/>
    </location>
</feature>